<dbReference type="GO" id="GO:0016811">
    <property type="term" value="F:hydrolase activity, acting on carbon-nitrogen (but not peptide) bonds, in linear amides"/>
    <property type="evidence" value="ECO:0007669"/>
    <property type="project" value="TreeGrafter"/>
</dbReference>
<organism evidence="4 5">
    <name type="scientific">Staphylococcus gallinarum</name>
    <dbReference type="NCBI Taxonomy" id="1293"/>
    <lineage>
        <taxon>Bacteria</taxon>
        <taxon>Bacillati</taxon>
        <taxon>Bacillota</taxon>
        <taxon>Bacilli</taxon>
        <taxon>Bacillales</taxon>
        <taxon>Staphylococcaceae</taxon>
        <taxon>Staphylococcus</taxon>
    </lineage>
</organism>
<evidence type="ECO:0000313" key="4">
    <source>
        <dbReference type="EMBL" id="RIP37536.1"/>
    </source>
</evidence>
<dbReference type="InterPro" id="IPR050345">
    <property type="entry name" value="Aliph_Amidase/BUP"/>
</dbReference>
<dbReference type="InterPro" id="IPR036526">
    <property type="entry name" value="C-N_Hydrolase_sf"/>
</dbReference>
<dbReference type="PROSITE" id="PS50263">
    <property type="entry name" value="CN_HYDROLASE"/>
    <property type="match status" value="1"/>
</dbReference>
<dbReference type="PANTHER" id="PTHR43674">
    <property type="entry name" value="NITRILASE C965.09-RELATED"/>
    <property type="match status" value="1"/>
</dbReference>
<gene>
    <name evidence="4" type="ORF">BUZ14_02975</name>
</gene>
<comment type="similarity">
    <text evidence="1">Belongs to the carbon-nitrogen hydrolase superfamily. NIT1/NIT2 family.</text>
</comment>
<dbReference type="OrthoDB" id="9811121at2"/>
<proteinExistence type="inferred from homology"/>
<dbReference type="InterPro" id="IPR001110">
    <property type="entry name" value="UPF0012_CS"/>
</dbReference>
<reference evidence="4 5" key="1">
    <citation type="journal article" date="2016" name="Front. Microbiol.">
        <title>Comprehensive Phylogenetic Analysis of Bovine Non-aureus Staphylococci Species Based on Whole-Genome Sequencing.</title>
        <authorList>
            <person name="Naushad S."/>
            <person name="Barkema H.W."/>
            <person name="Luby C."/>
            <person name="Condas L.A."/>
            <person name="Nobrega D.B."/>
            <person name="Carson D.A."/>
            <person name="De Buck J."/>
        </authorList>
    </citation>
    <scope>NUCLEOTIDE SEQUENCE [LARGE SCALE GENOMIC DNA]</scope>
    <source>
        <strain evidence="4 5">SNUC 4781</strain>
    </source>
</reference>
<dbReference type="PROSITE" id="PS01227">
    <property type="entry name" value="UPF0012"/>
    <property type="match status" value="1"/>
</dbReference>
<protein>
    <submittedName>
        <fullName evidence="4">Carbon-nitrogen hydrolase family protein</fullName>
    </submittedName>
</protein>
<keyword evidence="2 4" id="KW-0378">Hydrolase</keyword>
<dbReference type="Gene3D" id="3.60.110.10">
    <property type="entry name" value="Carbon-nitrogen hydrolase"/>
    <property type="match status" value="1"/>
</dbReference>
<dbReference type="InterPro" id="IPR003010">
    <property type="entry name" value="C-N_Hydrolase"/>
</dbReference>
<feature type="domain" description="CN hydrolase" evidence="3">
    <location>
        <begin position="3"/>
        <end position="244"/>
    </location>
</feature>
<dbReference type="Proteomes" id="UP000265541">
    <property type="component" value="Unassembled WGS sequence"/>
</dbReference>
<sequence length="273" mass="31072">MLMKISLAQFEPNLGDLRKNINDICDILIEESQFHSDLILFPELSISGYIQEAELLDRVAIADTSRIFQKIKDTCVQYNVDTVLSYPEVDGHHYYITAIYIDHKGEIIGKYRKTHLFANEQLLFQRGDDFVVVPSRFGNIGLMICYDLEFPEVARILKLKGAELILISTANMAPYQQHQDIYIASRALENEIPVAIANQFGVNGVLEFFGHSAVYDHNANCLLQVGDLATVERVDLPQTVERDPQLDYINQLHTNIYQQLVHAKGECDINGKR</sequence>
<accession>A0A3A0VVK2</accession>
<dbReference type="EMBL" id="QYJN01000001">
    <property type="protein sequence ID" value="RIP37536.1"/>
    <property type="molecule type" value="Genomic_DNA"/>
</dbReference>
<comment type="caution">
    <text evidence="4">The sequence shown here is derived from an EMBL/GenBank/DDBJ whole genome shotgun (WGS) entry which is preliminary data.</text>
</comment>
<name>A0A3A0VVK2_STAGA</name>
<evidence type="ECO:0000256" key="2">
    <source>
        <dbReference type="ARBA" id="ARBA00022801"/>
    </source>
</evidence>
<evidence type="ECO:0000256" key="1">
    <source>
        <dbReference type="ARBA" id="ARBA00010613"/>
    </source>
</evidence>
<dbReference type="AlphaFoldDB" id="A0A3A0VVK2"/>
<dbReference type="PANTHER" id="PTHR43674:SF12">
    <property type="entry name" value="NITRILASE C965.09-RELATED"/>
    <property type="match status" value="1"/>
</dbReference>
<dbReference type="CDD" id="cd07197">
    <property type="entry name" value="nitrilase"/>
    <property type="match status" value="1"/>
</dbReference>
<dbReference type="SUPFAM" id="SSF56317">
    <property type="entry name" value="Carbon-nitrogen hydrolase"/>
    <property type="match status" value="1"/>
</dbReference>
<evidence type="ECO:0000313" key="5">
    <source>
        <dbReference type="Proteomes" id="UP000265541"/>
    </source>
</evidence>
<evidence type="ECO:0000259" key="3">
    <source>
        <dbReference type="PROSITE" id="PS50263"/>
    </source>
</evidence>
<dbReference type="Pfam" id="PF00795">
    <property type="entry name" value="CN_hydrolase"/>
    <property type="match status" value="1"/>
</dbReference>